<reference evidence="2" key="1">
    <citation type="submission" date="2016-11" db="UniProtKB">
        <authorList>
            <consortium name="WormBaseParasite"/>
        </authorList>
    </citation>
    <scope>IDENTIFICATION</scope>
</reference>
<accession>A0A1I7WEE5</accession>
<protein>
    <submittedName>
        <fullName evidence="2">DUF5659 domain-containing protein</fullName>
    </submittedName>
</protein>
<proteinExistence type="predicted"/>
<dbReference type="Proteomes" id="UP000095283">
    <property type="component" value="Unplaced"/>
</dbReference>
<dbReference type="AlphaFoldDB" id="A0A1I7WEE5"/>
<name>A0A1I7WEE5_HETBA</name>
<dbReference type="WBParaSite" id="Hba_03322">
    <property type="protein sequence ID" value="Hba_03322"/>
    <property type="gene ID" value="Hba_03322"/>
</dbReference>
<evidence type="ECO:0000313" key="2">
    <source>
        <dbReference type="WBParaSite" id="Hba_03322"/>
    </source>
</evidence>
<keyword evidence="1" id="KW-1185">Reference proteome</keyword>
<organism evidence="1 2">
    <name type="scientific">Heterorhabditis bacteriophora</name>
    <name type="common">Entomopathogenic nematode worm</name>
    <dbReference type="NCBI Taxonomy" id="37862"/>
    <lineage>
        <taxon>Eukaryota</taxon>
        <taxon>Metazoa</taxon>
        <taxon>Ecdysozoa</taxon>
        <taxon>Nematoda</taxon>
        <taxon>Chromadorea</taxon>
        <taxon>Rhabditida</taxon>
        <taxon>Rhabditina</taxon>
        <taxon>Rhabditomorpha</taxon>
        <taxon>Strongyloidea</taxon>
        <taxon>Heterorhabditidae</taxon>
        <taxon>Heterorhabditis</taxon>
    </lineage>
</organism>
<evidence type="ECO:0000313" key="1">
    <source>
        <dbReference type="Proteomes" id="UP000095283"/>
    </source>
</evidence>
<sequence length="61" mass="7066">MQLASMAALSLADLQGFIYLLNDKNVVHIKKKFVSEKIFRRLFEKSVNYLDNVTECQDKNS</sequence>